<evidence type="ECO:0000313" key="11">
    <source>
        <dbReference type="Proteomes" id="UP000078561"/>
    </source>
</evidence>
<feature type="binding site" evidence="5">
    <location>
        <position position="379"/>
    </location>
    <ligand>
        <name>Zn(2+)</name>
        <dbReference type="ChEBI" id="CHEBI:29105"/>
        <label>2</label>
    </ligand>
</feature>
<feature type="binding site" evidence="4">
    <location>
        <begin position="314"/>
        <end position="318"/>
    </location>
    <ligand>
        <name>AMP</name>
        <dbReference type="ChEBI" id="CHEBI:456215"/>
    </ligand>
</feature>
<keyword evidence="1 5" id="KW-0479">Metal-binding</keyword>
<feature type="binding site" evidence="5">
    <location>
        <position position="379"/>
    </location>
    <ligand>
        <name>Zn(2+)</name>
        <dbReference type="ChEBI" id="CHEBI:29105"/>
        <label>1</label>
    </ligand>
</feature>
<dbReference type="InterPro" id="IPR011006">
    <property type="entry name" value="CheY-like_superfamily"/>
</dbReference>
<dbReference type="Gene3D" id="3.40.50.2300">
    <property type="match status" value="1"/>
</dbReference>
<feature type="binding site" evidence="4">
    <location>
        <position position="541"/>
    </location>
    <ligand>
        <name>AMP</name>
        <dbReference type="ChEBI" id="CHEBI:456215"/>
    </ligand>
</feature>
<dbReference type="PROSITE" id="PS51845">
    <property type="entry name" value="PDEASE_I_2"/>
    <property type="match status" value="1"/>
</dbReference>
<feature type="compositionally biased region" description="Low complexity" evidence="7">
    <location>
        <begin position="150"/>
        <end position="178"/>
    </location>
</feature>
<feature type="binding site" evidence="5">
    <location>
        <position position="490"/>
    </location>
    <ligand>
        <name>Zn(2+)</name>
        <dbReference type="ChEBI" id="CHEBI:29105"/>
        <label>1</label>
    </ligand>
</feature>
<keyword evidence="6" id="KW-0597">Phosphoprotein</keyword>
<dbReference type="InterPro" id="IPR003607">
    <property type="entry name" value="HD/PDEase_dom"/>
</dbReference>
<dbReference type="InterPro" id="IPR002073">
    <property type="entry name" value="PDEase_catalytic_dom"/>
</dbReference>
<feature type="modified residue" description="4-aspartylphosphate" evidence="6">
    <location>
        <position position="84"/>
    </location>
</feature>
<dbReference type="OrthoDB" id="546632at2759"/>
<dbReference type="GO" id="GO:0000160">
    <property type="term" value="P:phosphorelay signal transduction system"/>
    <property type="evidence" value="ECO:0007669"/>
    <property type="project" value="InterPro"/>
</dbReference>
<evidence type="ECO:0000256" key="5">
    <source>
        <dbReference type="PIRSR" id="PIRSR623088-3"/>
    </source>
</evidence>
<feature type="compositionally biased region" description="Low complexity" evidence="7">
    <location>
        <begin position="672"/>
        <end position="681"/>
    </location>
</feature>
<dbReference type="GO" id="GO:0046872">
    <property type="term" value="F:metal ion binding"/>
    <property type="evidence" value="ECO:0007669"/>
    <property type="project" value="UniProtKB-KW"/>
</dbReference>
<reference evidence="10" key="1">
    <citation type="submission" date="2016-04" db="EMBL/GenBank/DDBJ databases">
        <authorList>
            <person name="Evans L.H."/>
            <person name="Alamgir A."/>
            <person name="Owens N."/>
            <person name="Weber N.D."/>
            <person name="Virtaneva K."/>
            <person name="Barbian K."/>
            <person name="Babar A."/>
            <person name="Rosenke K."/>
        </authorList>
    </citation>
    <scope>NUCLEOTIDE SEQUENCE [LARGE SCALE GENOMIC DNA]</scope>
    <source>
        <strain evidence="10">CBS 101.48</strain>
    </source>
</reference>
<dbReference type="PRINTS" id="PR00387">
    <property type="entry name" value="PDIESTERASE1"/>
</dbReference>
<evidence type="ECO:0000256" key="7">
    <source>
        <dbReference type="SAM" id="MobiDB-lite"/>
    </source>
</evidence>
<evidence type="ECO:0000256" key="1">
    <source>
        <dbReference type="ARBA" id="ARBA00022723"/>
    </source>
</evidence>
<feature type="domain" description="PDEase" evidence="9">
    <location>
        <begin position="238"/>
        <end position="584"/>
    </location>
</feature>
<dbReference type="GO" id="GO:0004114">
    <property type="term" value="F:3',5'-cyclic-nucleotide phosphodiesterase activity"/>
    <property type="evidence" value="ECO:0007669"/>
    <property type="project" value="InterPro"/>
</dbReference>
<dbReference type="SUPFAM" id="SSF52172">
    <property type="entry name" value="CheY-like"/>
    <property type="match status" value="1"/>
</dbReference>
<accession>A0A168QK76</accession>
<dbReference type="InParanoid" id="A0A168QK76"/>
<feature type="binding site" evidence="5">
    <location>
        <position position="318"/>
    </location>
    <ligand>
        <name>Zn(2+)</name>
        <dbReference type="ChEBI" id="CHEBI:29105"/>
        <label>1</label>
    </ligand>
</feature>
<evidence type="ECO:0000259" key="9">
    <source>
        <dbReference type="PROSITE" id="PS51845"/>
    </source>
</evidence>
<dbReference type="InterPro" id="IPR001789">
    <property type="entry name" value="Sig_transdc_resp-reg_receiver"/>
</dbReference>
<dbReference type="SMART" id="SM00471">
    <property type="entry name" value="HDc"/>
    <property type="match status" value="1"/>
</dbReference>
<dbReference type="Proteomes" id="UP000078561">
    <property type="component" value="Unassembled WGS sequence"/>
</dbReference>
<feature type="binding site" evidence="4">
    <location>
        <position position="490"/>
    </location>
    <ligand>
        <name>AMP</name>
        <dbReference type="ChEBI" id="CHEBI:456215"/>
    </ligand>
</feature>
<feature type="active site" description="Proton donor" evidence="3">
    <location>
        <position position="314"/>
    </location>
</feature>
<dbReference type="CDD" id="cd00156">
    <property type="entry name" value="REC"/>
    <property type="match status" value="1"/>
</dbReference>
<dbReference type="Gene3D" id="1.10.1300.10">
    <property type="entry name" value="3'5'-cyclic nucleotide phosphodiesterase, catalytic domain"/>
    <property type="match status" value="1"/>
</dbReference>
<keyword evidence="2" id="KW-0378">Hydrolase</keyword>
<evidence type="ECO:0000313" key="10">
    <source>
        <dbReference type="EMBL" id="SAM04928.1"/>
    </source>
</evidence>
<dbReference type="InterPro" id="IPR023088">
    <property type="entry name" value="PDEase"/>
</dbReference>
<sequence>MDPSQCTLVILSPSQYSNLGYPYIDTLQAVFDHVVIANDNDNAIYQQKYHHNTLFFMDLDILQDHEDDQNSISSSSSSSTSTMDYRLTWLKKMTQHFIHHPVIVCSSETNSTFMLDCFHAGAADYLLKPLYLPVIQTLFLKLHRRQGPESSTSASTTTSSSSTNSTTTSASTTTTAATLEMPTDVNATGLHDDDYYFLPTTMQPEEINHRFKEIVTKDIQLTKAMMDIYAPPLPFPTKYIPLSSRQADELKAKLTQWDFSPFEFNRDELIHCVYLIFEMALSEPDLSHLTVTQDQLYDFIIDLANAYHEDNPYHNFAHAVDVLQCIYYFLCQLGVLTPQGSGRRRSITATSTTHKHTLPQHVMKPKHAFALLLSAIGHDAAHPGVNNMFLINSRTPLAVMYNDRSVLESLHSMTLFQLIKKHGLDQWWTGDDYQCFRHIIISSILATDMALNNDYVTKFKQMAVTDPNDDTEKQPMDCLMICTALIKCADVSNVTRPFRRGKEWAELLVEEFASQGDLERELGMPVLPSNDRTKIILEECQIGFIRFVALDLFTSVAALLPELDFTVKHMQQNLQQWELEKISQLEKNQHQQPLGLDALPTAITTAGTKRRLSYCLEASTPPSLNTPPLRGDNTTATFTSHHHYLSTSSSPAKKTVEQQHRQQTLSSPSPPASSSSFCILQ</sequence>
<gene>
    <name evidence="10" type="primary">ABSGL_10794.1 scaffold 12033</name>
</gene>
<dbReference type="InterPro" id="IPR036971">
    <property type="entry name" value="PDEase_catalytic_dom_sf"/>
</dbReference>
<feature type="binding site" evidence="4">
    <location>
        <position position="379"/>
    </location>
    <ligand>
        <name>AMP</name>
        <dbReference type="ChEBI" id="CHEBI:456215"/>
    </ligand>
</feature>
<dbReference type="PANTHER" id="PTHR11347">
    <property type="entry name" value="CYCLIC NUCLEOTIDE PHOSPHODIESTERASE"/>
    <property type="match status" value="1"/>
</dbReference>
<dbReference type="Pfam" id="PF00233">
    <property type="entry name" value="PDEase_I"/>
    <property type="match status" value="1"/>
</dbReference>
<evidence type="ECO:0000256" key="2">
    <source>
        <dbReference type="ARBA" id="ARBA00022801"/>
    </source>
</evidence>
<dbReference type="EMBL" id="LT554417">
    <property type="protein sequence ID" value="SAM04928.1"/>
    <property type="molecule type" value="Genomic_DNA"/>
</dbReference>
<feature type="region of interest" description="Disordered" evidence="7">
    <location>
        <begin position="148"/>
        <end position="185"/>
    </location>
</feature>
<organism evidence="10">
    <name type="scientific">Absidia glauca</name>
    <name type="common">Pin mould</name>
    <dbReference type="NCBI Taxonomy" id="4829"/>
    <lineage>
        <taxon>Eukaryota</taxon>
        <taxon>Fungi</taxon>
        <taxon>Fungi incertae sedis</taxon>
        <taxon>Mucoromycota</taxon>
        <taxon>Mucoromycotina</taxon>
        <taxon>Mucoromycetes</taxon>
        <taxon>Mucorales</taxon>
        <taxon>Cunninghamellaceae</taxon>
        <taxon>Absidia</taxon>
    </lineage>
</organism>
<feature type="binding site" evidence="5">
    <location>
        <position position="378"/>
    </location>
    <ligand>
        <name>Zn(2+)</name>
        <dbReference type="ChEBI" id="CHEBI:29105"/>
        <label>1</label>
    </ligand>
</feature>
<evidence type="ECO:0008006" key="12">
    <source>
        <dbReference type="Google" id="ProtNLM"/>
    </source>
</evidence>
<evidence type="ECO:0000256" key="4">
    <source>
        <dbReference type="PIRSR" id="PIRSR623088-2"/>
    </source>
</evidence>
<feature type="domain" description="Response regulatory" evidence="8">
    <location>
        <begin position="33"/>
        <end position="143"/>
    </location>
</feature>
<protein>
    <recommendedName>
        <fullName evidence="12">Phosphodiesterase</fullName>
    </recommendedName>
</protein>
<proteinExistence type="predicted"/>
<evidence type="ECO:0000259" key="8">
    <source>
        <dbReference type="PROSITE" id="PS50110"/>
    </source>
</evidence>
<evidence type="ECO:0000256" key="3">
    <source>
        <dbReference type="PIRSR" id="PIRSR623088-1"/>
    </source>
</evidence>
<dbReference type="SUPFAM" id="SSF109604">
    <property type="entry name" value="HD-domain/PDEase-like"/>
    <property type="match status" value="1"/>
</dbReference>
<dbReference type="AlphaFoldDB" id="A0A168QK76"/>
<evidence type="ECO:0000256" key="6">
    <source>
        <dbReference type="PROSITE-ProRule" id="PRU00169"/>
    </source>
</evidence>
<keyword evidence="11" id="KW-1185">Reference proteome</keyword>
<feature type="region of interest" description="Disordered" evidence="7">
    <location>
        <begin position="642"/>
        <end position="681"/>
    </location>
</feature>
<dbReference type="STRING" id="4829.A0A168QK76"/>
<name>A0A168QK76_ABSGL</name>
<dbReference type="PROSITE" id="PS50110">
    <property type="entry name" value="RESPONSE_REGULATORY"/>
    <property type="match status" value="1"/>
</dbReference>